<reference evidence="2 3" key="1">
    <citation type="submission" date="2020-02" db="EMBL/GenBank/DDBJ databases">
        <title>Draft genome sequence of Haematococcus lacustris strain NIES-144.</title>
        <authorList>
            <person name="Morimoto D."/>
            <person name="Nakagawa S."/>
            <person name="Yoshida T."/>
            <person name="Sawayama S."/>
        </authorList>
    </citation>
    <scope>NUCLEOTIDE SEQUENCE [LARGE SCALE GENOMIC DNA]</scope>
    <source>
        <strain evidence="2 3">NIES-144</strain>
    </source>
</reference>
<name>A0A699YT51_HAELA</name>
<feature type="non-terminal residue" evidence="2">
    <location>
        <position position="1"/>
    </location>
</feature>
<comment type="caution">
    <text evidence="2">The sequence shown here is derived from an EMBL/GenBank/DDBJ whole genome shotgun (WGS) entry which is preliminary data.</text>
</comment>
<evidence type="ECO:0000313" key="3">
    <source>
        <dbReference type="Proteomes" id="UP000485058"/>
    </source>
</evidence>
<gene>
    <name evidence="2" type="ORF">HaLaN_05220</name>
</gene>
<evidence type="ECO:0000313" key="2">
    <source>
        <dbReference type="EMBL" id="GFH09984.1"/>
    </source>
</evidence>
<accession>A0A699YT51</accession>
<proteinExistence type="predicted"/>
<dbReference type="EMBL" id="BLLF01000279">
    <property type="protein sequence ID" value="GFH09984.1"/>
    <property type="molecule type" value="Genomic_DNA"/>
</dbReference>
<organism evidence="2 3">
    <name type="scientific">Haematococcus lacustris</name>
    <name type="common">Green alga</name>
    <name type="synonym">Haematococcus pluvialis</name>
    <dbReference type="NCBI Taxonomy" id="44745"/>
    <lineage>
        <taxon>Eukaryota</taxon>
        <taxon>Viridiplantae</taxon>
        <taxon>Chlorophyta</taxon>
        <taxon>core chlorophytes</taxon>
        <taxon>Chlorophyceae</taxon>
        <taxon>CS clade</taxon>
        <taxon>Chlamydomonadales</taxon>
        <taxon>Haematococcaceae</taxon>
        <taxon>Haematococcus</taxon>
    </lineage>
</organism>
<feature type="region of interest" description="Disordered" evidence="1">
    <location>
        <begin position="54"/>
        <end position="77"/>
    </location>
</feature>
<sequence length="77" mass="8489">YGSTVRRARLRGAVRYTLPTWAAKQRASSDHQRKPLHFLLAYCHMCPRTNHSGEMGPLGTGSVTLRGAESKLGHGVE</sequence>
<protein>
    <submittedName>
        <fullName evidence="2">Uncharacterized protein</fullName>
    </submittedName>
</protein>
<feature type="compositionally biased region" description="Basic and acidic residues" evidence="1">
    <location>
        <begin position="68"/>
        <end position="77"/>
    </location>
</feature>
<dbReference type="Proteomes" id="UP000485058">
    <property type="component" value="Unassembled WGS sequence"/>
</dbReference>
<keyword evidence="3" id="KW-1185">Reference proteome</keyword>
<dbReference type="AlphaFoldDB" id="A0A699YT51"/>
<evidence type="ECO:0000256" key="1">
    <source>
        <dbReference type="SAM" id="MobiDB-lite"/>
    </source>
</evidence>